<dbReference type="InterPro" id="IPR025736">
    <property type="entry name" value="PucR_C-HTH_dom"/>
</dbReference>
<feature type="domain" description="PucR C-terminal helix-turn-helix" evidence="2">
    <location>
        <begin position="321"/>
        <end position="378"/>
    </location>
</feature>
<evidence type="ECO:0000256" key="1">
    <source>
        <dbReference type="ARBA" id="ARBA00006754"/>
    </source>
</evidence>
<keyword evidence="5" id="KW-1185">Reference proteome</keyword>
<comment type="similarity">
    <text evidence="1">Belongs to the CdaR family.</text>
</comment>
<dbReference type="InterPro" id="IPR041522">
    <property type="entry name" value="CdaR_GGDEF"/>
</dbReference>
<dbReference type="Gene3D" id="1.10.10.2840">
    <property type="entry name" value="PucR C-terminal helix-turn-helix domain"/>
    <property type="match status" value="1"/>
</dbReference>
<gene>
    <name evidence="4" type="ORF">NGB36_31405</name>
</gene>
<name>A0ABT1Q837_9ACTN</name>
<dbReference type="PANTHER" id="PTHR33744">
    <property type="entry name" value="CARBOHYDRATE DIACID REGULATOR"/>
    <property type="match status" value="1"/>
</dbReference>
<protein>
    <submittedName>
        <fullName evidence="4">Helix-turn-helix domain-containing protein</fullName>
    </submittedName>
</protein>
<dbReference type="InterPro" id="IPR042070">
    <property type="entry name" value="PucR_C-HTH_sf"/>
</dbReference>
<comment type="caution">
    <text evidence="4">The sequence shown here is derived from an EMBL/GenBank/DDBJ whole genome shotgun (WGS) entry which is preliminary data.</text>
</comment>
<evidence type="ECO:0000313" key="4">
    <source>
        <dbReference type="EMBL" id="MCQ4084952.1"/>
    </source>
</evidence>
<dbReference type="Pfam" id="PF17853">
    <property type="entry name" value="GGDEF_2"/>
    <property type="match status" value="1"/>
</dbReference>
<evidence type="ECO:0000259" key="2">
    <source>
        <dbReference type="Pfam" id="PF13556"/>
    </source>
</evidence>
<evidence type="ECO:0000259" key="3">
    <source>
        <dbReference type="Pfam" id="PF17853"/>
    </source>
</evidence>
<dbReference type="InterPro" id="IPR051448">
    <property type="entry name" value="CdaR-like_regulators"/>
</dbReference>
<dbReference type="Proteomes" id="UP001057702">
    <property type="component" value="Unassembled WGS sequence"/>
</dbReference>
<accession>A0ABT1Q837</accession>
<dbReference type="PANTHER" id="PTHR33744:SF17">
    <property type="entry name" value="CONSERVED PROTEIN"/>
    <property type="match status" value="1"/>
</dbReference>
<proteinExistence type="inferred from homology"/>
<organism evidence="4 5">
    <name type="scientific">Streptomyces humicola</name>
    <dbReference type="NCBI Taxonomy" id="2953240"/>
    <lineage>
        <taxon>Bacteria</taxon>
        <taxon>Bacillati</taxon>
        <taxon>Actinomycetota</taxon>
        <taxon>Actinomycetes</taxon>
        <taxon>Kitasatosporales</taxon>
        <taxon>Streptomycetaceae</taxon>
        <taxon>Streptomyces</taxon>
    </lineage>
</organism>
<sequence>MRGDYSDYQELVDEVSALLGAPATLEDRDFRLIAFCAHESDAGAMDTIRTRSILTRRSTAEVRAWFEGFGIARAHAPVRIPADPGAGIRGRICLPVRHAGVVYGYIWLLDDDDALQRAEPALGAAMAVASRIGTLLAQEARAGADLGRELLSVLTGSGERRDAAESALRAELGPGANGALAVICVAPWATTDDDESEILPAVRTVPGAAAVTAVPSAGLAALVRLRAAGVLTPARSAASRLLESARAHGGTAGISEPRHGLGELADAWREASAAARAALAQPALGRITEWSAIGPYRLLTALPPAPDPAVAPLLAPAHAELARTAEVFLDCAGHAGKAAAALAIHRQTLYYRLSRVERLTGLDLDKGEDRLLLHISLKSARLGPPPAP</sequence>
<evidence type="ECO:0000313" key="5">
    <source>
        <dbReference type="Proteomes" id="UP001057702"/>
    </source>
</evidence>
<dbReference type="EMBL" id="JANFNG010000046">
    <property type="protein sequence ID" value="MCQ4084952.1"/>
    <property type="molecule type" value="Genomic_DNA"/>
</dbReference>
<dbReference type="RefSeq" id="WP_255924037.1">
    <property type="nucleotide sequence ID" value="NZ_JANFNG010000046.1"/>
</dbReference>
<reference evidence="4" key="1">
    <citation type="submission" date="2022-06" db="EMBL/GenBank/DDBJ databases">
        <title>Draft genome sequence of Streptomyces sp. RB6PN25 isolated from peat swamp forest in Thailand.</title>
        <authorList>
            <person name="Duangmal K."/>
            <person name="Klaysubun C."/>
        </authorList>
    </citation>
    <scope>NUCLEOTIDE SEQUENCE</scope>
    <source>
        <strain evidence="4">RB6PN25</strain>
    </source>
</reference>
<feature type="domain" description="CdaR GGDEF-like" evidence="3">
    <location>
        <begin position="162"/>
        <end position="277"/>
    </location>
</feature>
<dbReference type="Pfam" id="PF13556">
    <property type="entry name" value="HTH_30"/>
    <property type="match status" value="1"/>
</dbReference>